<sequence>MRKYTYILGIALAIITAKAANAQDKAYETTVDGVKVIVQPSGNDIVEIQTVIKGGVQNYPADKAGIESLAFSALTECGTLKHDKNEFKNQLDKVSAAVYGYTNKNYAVLRLNCIKGDFDKVWPLYVEALTMPKFDAKEFARIKEDAISNIKQADSQPDAAIDKYADKVAFAGRDYAKDPAGTVETVEKLTPEETKAYYQSILTRSRMLIVVVADLDRSEIESKVKAMLDGIKQGTPFTLKKSFFRVYKNSFSSENRDLATNYVEGVTSGPSPGTPDFNAFNVAMRIFADRHFLDIRTNNGLSYAPQAWFSGGSTASARFSVSTTQPDKYIAVFDKLVDKIKREGFRKDEVEDMKVTYLTGFYYKNETNSAQASSIVSNQVLHNDWKRSLTLVDDVKKLTPEQVSDAFRKYIGNIVWVYQGDTKKVNPLLYTNGTLNKGDNPVSH</sequence>
<accession>A0A934UM00</accession>
<keyword evidence="5" id="KW-1185">Reference proteome</keyword>
<evidence type="ECO:0000259" key="3">
    <source>
        <dbReference type="Pfam" id="PF05193"/>
    </source>
</evidence>
<dbReference type="PANTHER" id="PTHR11851:SF225">
    <property type="entry name" value="NON-PEPTIDASE HOMOLOG YMXG"/>
    <property type="match status" value="1"/>
</dbReference>
<feature type="domain" description="Peptidase M16 N-terminal" evidence="2">
    <location>
        <begin position="42"/>
        <end position="172"/>
    </location>
</feature>
<evidence type="ECO:0000256" key="1">
    <source>
        <dbReference type="SAM" id="SignalP"/>
    </source>
</evidence>
<gene>
    <name evidence="4" type="ORF">I5M19_03630</name>
</gene>
<dbReference type="EMBL" id="JAEHFW010000001">
    <property type="protein sequence ID" value="MBK0378381.1"/>
    <property type="molecule type" value="Genomic_DNA"/>
</dbReference>
<feature type="chain" id="PRO_5036713923" evidence="1">
    <location>
        <begin position="23"/>
        <end position="444"/>
    </location>
</feature>
<evidence type="ECO:0000313" key="4">
    <source>
        <dbReference type="EMBL" id="MBK0378381.1"/>
    </source>
</evidence>
<dbReference type="InterPro" id="IPR011249">
    <property type="entry name" value="Metalloenz_LuxS/M16"/>
</dbReference>
<dbReference type="SUPFAM" id="SSF63411">
    <property type="entry name" value="LuxS/MPP-like metallohydrolase"/>
    <property type="match status" value="2"/>
</dbReference>
<name>A0A934UM00_9SPHI</name>
<dbReference type="GO" id="GO:0046872">
    <property type="term" value="F:metal ion binding"/>
    <property type="evidence" value="ECO:0007669"/>
    <property type="project" value="InterPro"/>
</dbReference>
<feature type="domain" description="Peptidase M16 C-terminal" evidence="3">
    <location>
        <begin position="188"/>
        <end position="354"/>
    </location>
</feature>
<proteinExistence type="predicted"/>
<feature type="signal peptide" evidence="1">
    <location>
        <begin position="1"/>
        <end position="22"/>
    </location>
</feature>
<dbReference type="AlphaFoldDB" id="A0A934UM00"/>
<reference evidence="4" key="1">
    <citation type="submission" date="2020-12" db="EMBL/GenBank/DDBJ databases">
        <title>Bacterial novel species Mucilaginibacter sp. SD-g isolated from soil.</title>
        <authorList>
            <person name="Jung H.-Y."/>
        </authorList>
    </citation>
    <scope>NUCLEOTIDE SEQUENCE</scope>
    <source>
        <strain evidence="4">SD-g</strain>
    </source>
</reference>
<organism evidence="4 5">
    <name type="scientific">Mucilaginibacter segetis</name>
    <dbReference type="NCBI Taxonomy" id="2793071"/>
    <lineage>
        <taxon>Bacteria</taxon>
        <taxon>Pseudomonadati</taxon>
        <taxon>Bacteroidota</taxon>
        <taxon>Sphingobacteriia</taxon>
        <taxon>Sphingobacteriales</taxon>
        <taxon>Sphingobacteriaceae</taxon>
        <taxon>Mucilaginibacter</taxon>
    </lineage>
</organism>
<comment type="caution">
    <text evidence="4">The sequence shown here is derived from an EMBL/GenBank/DDBJ whole genome shotgun (WGS) entry which is preliminary data.</text>
</comment>
<dbReference type="PANTHER" id="PTHR11851">
    <property type="entry name" value="METALLOPROTEASE"/>
    <property type="match status" value="1"/>
</dbReference>
<protein>
    <submittedName>
        <fullName evidence="4">Insulinase family protein</fullName>
    </submittedName>
</protein>
<dbReference type="Pfam" id="PF00675">
    <property type="entry name" value="Peptidase_M16"/>
    <property type="match status" value="1"/>
</dbReference>
<evidence type="ECO:0000259" key="2">
    <source>
        <dbReference type="Pfam" id="PF00675"/>
    </source>
</evidence>
<dbReference type="InterPro" id="IPR007863">
    <property type="entry name" value="Peptidase_M16_C"/>
</dbReference>
<dbReference type="Pfam" id="PF05193">
    <property type="entry name" value="Peptidase_M16_C"/>
    <property type="match status" value="1"/>
</dbReference>
<dbReference type="Proteomes" id="UP000613193">
    <property type="component" value="Unassembled WGS sequence"/>
</dbReference>
<dbReference type="InterPro" id="IPR011765">
    <property type="entry name" value="Pept_M16_N"/>
</dbReference>
<keyword evidence="1" id="KW-0732">Signal</keyword>
<dbReference type="InterPro" id="IPR050361">
    <property type="entry name" value="MPP/UQCRC_Complex"/>
</dbReference>
<dbReference type="RefSeq" id="WP_200064123.1">
    <property type="nucleotide sequence ID" value="NZ_JAEHFW010000001.1"/>
</dbReference>
<evidence type="ECO:0000313" key="5">
    <source>
        <dbReference type="Proteomes" id="UP000613193"/>
    </source>
</evidence>
<dbReference type="Gene3D" id="3.30.830.10">
    <property type="entry name" value="Metalloenzyme, LuxS/M16 peptidase-like"/>
    <property type="match status" value="2"/>
</dbReference>